<evidence type="ECO:0000256" key="1">
    <source>
        <dbReference type="ARBA" id="ARBA00006817"/>
    </source>
</evidence>
<dbReference type="AlphaFoldDB" id="A0A9Q5HVU1"/>
<accession>A0A9Q5HVU1</accession>
<comment type="caution">
    <text evidence="5">The sequence shown here is derived from an EMBL/GenBank/DDBJ whole genome shotgun (WGS) entry which is preliminary data.</text>
</comment>
<evidence type="ECO:0000313" key="5">
    <source>
        <dbReference type="EMBL" id="OCB86722.1"/>
    </source>
</evidence>
<keyword evidence="3" id="KW-0472">Membrane</keyword>
<dbReference type="Pfam" id="PF09229">
    <property type="entry name" value="Aha1_N"/>
    <property type="match status" value="1"/>
</dbReference>
<evidence type="ECO:0000313" key="6">
    <source>
        <dbReference type="Proteomes" id="UP000757232"/>
    </source>
</evidence>
<dbReference type="InterPro" id="IPR013538">
    <property type="entry name" value="ASHA1/2-like_C"/>
</dbReference>
<dbReference type="InterPro" id="IPR023393">
    <property type="entry name" value="START-like_dom_sf"/>
</dbReference>
<dbReference type="GO" id="GO:0005829">
    <property type="term" value="C:cytosol"/>
    <property type="evidence" value="ECO:0007669"/>
    <property type="project" value="TreeGrafter"/>
</dbReference>
<evidence type="ECO:0000256" key="2">
    <source>
        <dbReference type="SAM" id="MobiDB-lite"/>
    </source>
</evidence>
<name>A0A9Q5HVU1_SANBA</name>
<dbReference type="PANTHER" id="PTHR13009:SF22">
    <property type="entry name" value="LD43819P"/>
    <property type="match status" value="1"/>
</dbReference>
<dbReference type="Pfam" id="PF08327">
    <property type="entry name" value="AHSA1"/>
    <property type="match status" value="1"/>
</dbReference>
<dbReference type="InterPro" id="IPR036338">
    <property type="entry name" value="Aha1"/>
</dbReference>
<dbReference type="CDD" id="cd08892">
    <property type="entry name" value="SRPBCC_Aha1"/>
    <property type="match status" value="1"/>
</dbReference>
<dbReference type="SUPFAM" id="SSF103111">
    <property type="entry name" value="Activator of Hsp90 ATPase, Aha1"/>
    <property type="match status" value="1"/>
</dbReference>
<dbReference type="SMART" id="SM01000">
    <property type="entry name" value="Aha1_N"/>
    <property type="match status" value="1"/>
</dbReference>
<evidence type="ECO:0000259" key="4">
    <source>
        <dbReference type="SMART" id="SM01000"/>
    </source>
</evidence>
<organism evidence="5 6">
    <name type="scientific">Sanghuangporus baumii</name>
    <name type="common">Phellinus baumii</name>
    <dbReference type="NCBI Taxonomy" id="108892"/>
    <lineage>
        <taxon>Eukaryota</taxon>
        <taxon>Fungi</taxon>
        <taxon>Dikarya</taxon>
        <taxon>Basidiomycota</taxon>
        <taxon>Agaricomycotina</taxon>
        <taxon>Agaricomycetes</taxon>
        <taxon>Hymenochaetales</taxon>
        <taxon>Hymenochaetaceae</taxon>
        <taxon>Sanghuangporus</taxon>
    </lineage>
</organism>
<keyword evidence="3" id="KW-1133">Transmembrane helix</keyword>
<feature type="domain" description="Activator of Hsp90 ATPase AHSA1-like N-terminal" evidence="4">
    <location>
        <begin position="15"/>
        <end position="152"/>
    </location>
</feature>
<feature type="compositionally biased region" description="Low complexity" evidence="2">
    <location>
        <begin position="162"/>
        <end position="181"/>
    </location>
</feature>
<dbReference type="InterPro" id="IPR015310">
    <property type="entry name" value="AHSA1-like_N"/>
</dbReference>
<feature type="transmembrane region" description="Helical" evidence="3">
    <location>
        <begin position="344"/>
        <end position="361"/>
    </location>
</feature>
<feature type="region of interest" description="Disordered" evidence="2">
    <location>
        <begin position="153"/>
        <end position="193"/>
    </location>
</feature>
<reference evidence="5" key="1">
    <citation type="submission" date="2016-06" db="EMBL/GenBank/DDBJ databases">
        <title>Draft Genome sequence of the fungus Inonotus baumii.</title>
        <authorList>
            <person name="Zhu H."/>
            <person name="Lin W."/>
        </authorList>
    </citation>
    <scope>NUCLEOTIDE SEQUENCE</scope>
    <source>
        <strain evidence="5">821</strain>
    </source>
</reference>
<dbReference type="Proteomes" id="UP000757232">
    <property type="component" value="Unassembled WGS sequence"/>
</dbReference>
<keyword evidence="6" id="KW-1185">Reference proteome</keyword>
<protein>
    <recommendedName>
        <fullName evidence="4">Activator of Hsp90 ATPase AHSA1-like N-terminal domain-containing protein</fullName>
    </recommendedName>
</protein>
<dbReference type="PANTHER" id="PTHR13009">
    <property type="entry name" value="HEAT SHOCK PROTEIN 90 HSP90 CO-CHAPERONE AHA-1"/>
    <property type="match status" value="1"/>
</dbReference>
<proteinExistence type="inferred from homology"/>
<dbReference type="SUPFAM" id="SSF55961">
    <property type="entry name" value="Bet v1-like"/>
    <property type="match status" value="1"/>
</dbReference>
<dbReference type="OrthoDB" id="567237at2759"/>
<dbReference type="GO" id="GO:0001671">
    <property type="term" value="F:ATPase activator activity"/>
    <property type="evidence" value="ECO:0007669"/>
    <property type="project" value="InterPro"/>
</dbReference>
<dbReference type="GO" id="GO:0051087">
    <property type="term" value="F:protein-folding chaperone binding"/>
    <property type="evidence" value="ECO:0007669"/>
    <property type="project" value="InterPro"/>
</dbReference>
<sequence length="363" mass="39644">MSSMPPSTANWHWKNKNVTSWGKSWFERELPTIEIKEGEQIVSISEVTDVDGDIELGQRKSKLITIYDCSVDLKWKGTASDGTEVSGRLKIPEVSHEITLDGTSHYVYYWSLSTSSSPAVDELFEFAKARLPTALEAKFAEFPVALTATHGKDLQVTGSQEASRTSTPAPATKPAASTSSANGPKVVRQEKKPLNTAKVEVESSFMASAEDLFQLLTEESKIPLWSRAPAQSKPEPGAPFSLFGGGVKGEFVSVEKPKRFVQKWALSSPNWPSEHFATLVATFDESGDSTKLILTLDGVPIGTEDDIKRNIEGYYIQGLKSIGYVQLVFPDSPAPSRSTPHRRPAILAALVLAGAFALPLFRK</sequence>
<gene>
    <name evidence="5" type="ORF">A7U60_g6181</name>
</gene>
<dbReference type="Gene3D" id="3.30.530.20">
    <property type="match status" value="1"/>
</dbReference>
<dbReference type="GO" id="GO:0006457">
    <property type="term" value="P:protein folding"/>
    <property type="evidence" value="ECO:0007669"/>
    <property type="project" value="TreeGrafter"/>
</dbReference>
<dbReference type="Gene3D" id="3.15.10.20">
    <property type="entry name" value="Activator of Hsp90 ATPase Aha1, N-terminal domain"/>
    <property type="match status" value="1"/>
</dbReference>
<comment type="similarity">
    <text evidence="1">Belongs to the AHA1 family.</text>
</comment>
<evidence type="ECO:0000256" key="3">
    <source>
        <dbReference type="SAM" id="Phobius"/>
    </source>
</evidence>
<dbReference type="EMBL" id="LNZH02000199">
    <property type="protein sequence ID" value="OCB86722.1"/>
    <property type="molecule type" value="Genomic_DNA"/>
</dbReference>
<keyword evidence="3" id="KW-0812">Transmembrane</keyword>